<comment type="caution">
    <text evidence="2">The sequence shown here is derived from an EMBL/GenBank/DDBJ whole genome shotgun (WGS) entry which is preliminary data.</text>
</comment>
<keyword evidence="3" id="KW-1185">Reference proteome</keyword>
<evidence type="ECO:0000313" key="3">
    <source>
        <dbReference type="Proteomes" id="UP001341840"/>
    </source>
</evidence>
<feature type="transmembrane region" description="Helical" evidence="1">
    <location>
        <begin position="33"/>
        <end position="50"/>
    </location>
</feature>
<sequence length="113" mass="13406">MRDTNRWKRRMRRSEGERLVHLQTWLRCYNRPFILVNALVVAIAIFRIGFTDNIRPWAQHHNRVNTLLHSVLKVHVETHPRGFLHVDISMEGLVYEFLSEAALKQLIEGSKLH</sequence>
<reference evidence="2 3" key="1">
    <citation type="journal article" date="2023" name="Plants (Basel)">
        <title>Bridging the Gap: Combining Genomics and Transcriptomics Approaches to Understand Stylosanthes scabra, an Orphan Legume from the Brazilian Caatinga.</title>
        <authorList>
            <person name="Ferreira-Neto J.R.C."/>
            <person name="da Silva M.D."/>
            <person name="Binneck E."/>
            <person name="de Melo N.F."/>
            <person name="da Silva R.H."/>
            <person name="de Melo A.L.T.M."/>
            <person name="Pandolfi V."/>
            <person name="Bustamante F.O."/>
            <person name="Brasileiro-Vidal A.C."/>
            <person name="Benko-Iseppon A.M."/>
        </authorList>
    </citation>
    <scope>NUCLEOTIDE SEQUENCE [LARGE SCALE GENOMIC DNA]</scope>
    <source>
        <tissue evidence="2">Leaves</tissue>
    </source>
</reference>
<protein>
    <submittedName>
        <fullName evidence="2">Uncharacterized protein</fullName>
    </submittedName>
</protein>
<dbReference type="Proteomes" id="UP001341840">
    <property type="component" value="Unassembled WGS sequence"/>
</dbReference>
<dbReference type="EMBL" id="JASCZI010121286">
    <property type="protein sequence ID" value="MED6161009.1"/>
    <property type="molecule type" value="Genomic_DNA"/>
</dbReference>
<keyword evidence="1" id="KW-0812">Transmembrane</keyword>
<accession>A0ABU6UJA4</accession>
<organism evidence="2 3">
    <name type="scientific">Stylosanthes scabra</name>
    <dbReference type="NCBI Taxonomy" id="79078"/>
    <lineage>
        <taxon>Eukaryota</taxon>
        <taxon>Viridiplantae</taxon>
        <taxon>Streptophyta</taxon>
        <taxon>Embryophyta</taxon>
        <taxon>Tracheophyta</taxon>
        <taxon>Spermatophyta</taxon>
        <taxon>Magnoliopsida</taxon>
        <taxon>eudicotyledons</taxon>
        <taxon>Gunneridae</taxon>
        <taxon>Pentapetalae</taxon>
        <taxon>rosids</taxon>
        <taxon>fabids</taxon>
        <taxon>Fabales</taxon>
        <taxon>Fabaceae</taxon>
        <taxon>Papilionoideae</taxon>
        <taxon>50 kb inversion clade</taxon>
        <taxon>dalbergioids sensu lato</taxon>
        <taxon>Dalbergieae</taxon>
        <taxon>Pterocarpus clade</taxon>
        <taxon>Stylosanthes</taxon>
    </lineage>
</organism>
<name>A0ABU6UJA4_9FABA</name>
<proteinExistence type="predicted"/>
<gene>
    <name evidence="2" type="ORF">PIB30_056761</name>
</gene>
<evidence type="ECO:0000256" key="1">
    <source>
        <dbReference type="SAM" id="Phobius"/>
    </source>
</evidence>
<keyword evidence="1" id="KW-0472">Membrane</keyword>
<keyword evidence="1" id="KW-1133">Transmembrane helix</keyword>
<evidence type="ECO:0000313" key="2">
    <source>
        <dbReference type="EMBL" id="MED6161009.1"/>
    </source>
</evidence>